<gene>
    <name evidence="2" type="ORF">GCM10010218_30960</name>
</gene>
<feature type="transmembrane region" description="Helical" evidence="1">
    <location>
        <begin position="487"/>
        <end position="514"/>
    </location>
</feature>
<dbReference type="RefSeq" id="WP_229890994.1">
    <property type="nucleotide sequence ID" value="NZ_BNBD01000005.1"/>
</dbReference>
<feature type="transmembrane region" description="Helical" evidence="1">
    <location>
        <begin position="252"/>
        <end position="273"/>
    </location>
</feature>
<reference evidence="2" key="1">
    <citation type="journal article" date="2014" name="Int. J. Syst. Evol. Microbiol.">
        <title>Complete genome sequence of Corynebacterium casei LMG S-19264T (=DSM 44701T), isolated from a smear-ripened cheese.</title>
        <authorList>
            <consortium name="US DOE Joint Genome Institute (JGI-PGF)"/>
            <person name="Walter F."/>
            <person name="Albersmeier A."/>
            <person name="Kalinowski J."/>
            <person name="Ruckert C."/>
        </authorList>
    </citation>
    <scope>NUCLEOTIDE SEQUENCE</scope>
    <source>
        <strain evidence="2">JCM 4059</strain>
    </source>
</reference>
<keyword evidence="1" id="KW-1133">Transmembrane helix</keyword>
<accession>A0A919EDA0</accession>
<evidence type="ECO:0000256" key="1">
    <source>
        <dbReference type="SAM" id="Phobius"/>
    </source>
</evidence>
<feature type="transmembrane region" description="Helical" evidence="1">
    <location>
        <begin position="49"/>
        <end position="72"/>
    </location>
</feature>
<feature type="transmembrane region" description="Helical" evidence="1">
    <location>
        <begin position="154"/>
        <end position="174"/>
    </location>
</feature>
<proteinExistence type="predicted"/>
<evidence type="ECO:0000313" key="3">
    <source>
        <dbReference type="Proteomes" id="UP000638313"/>
    </source>
</evidence>
<dbReference type="EMBL" id="BNBD01000005">
    <property type="protein sequence ID" value="GHF47402.1"/>
    <property type="molecule type" value="Genomic_DNA"/>
</dbReference>
<feature type="transmembrane region" description="Helical" evidence="1">
    <location>
        <begin position="78"/>
        <end position="100"/>
    </location>
</feature>
<evidence type="ECO:0000313" key="2">
    <source>
        <dbReference type="EMBL" id="GHF47402.1"/>
    </source>
</evidence>
<feature type="transmembrane region" description="Helical" evidence="1">
    <location>
        <begin position="520"/>
        <end position="540"/>
    </location>
</feature>
<sequence>MTTAAPAPAPVAGAGAAPTASAAVLTRTLAGLKLALLRNGLKQSSGRKAVWITSIVLTALFAALQLLGLIALRGNDHAATFTVLLAVLWAFGWAVMPLFFPAGDETMDPSRLVMLPLRPAPLMVALLTAALIGIGPGFTVVLFVGSAIATAHGAAAVAVAVLAVPLALLICVALSRAVTTANVRLLTSRRGRDLALLSGIVIAVGAQFVNLGLNRLSKAGGLEALQPVADVVRWIPPGSALDAVRAASEGQYGLAAAELALSAAVLAALMTWWQQGLTKIMTAPDASTIGAAAPERKRGGRAGRDGAAADHRPAGLAGLLPDTRTGAVMLRSLRYAWRDPKTKASWVSGLAAGALVPFVNAVQGSGSVWLALFAATMLGLQMYNQFGQDGPAFWMVLQTLGTAREAYAELRARTLALALIALPYITLIVTTTAWLLGKWQQWAEVMGVSLALLGGLFATGALTSVLAPYSIPQDSGFKNVAPGQASIAWLGMLGSVVGAALCAPLLGLVIALHVTDTHDLLWTVLPLGAAYGLLVTWAGLRVAAPKALARLPEILTAVTKA</sequence>
<feature type="transmembrane region" description="Helical" evidence="1">
    <location>
        <begin position="344"/>
        <end position="362"/>
    </location>
</feature>
<organism evidence="2 3">
    <name type="scientific">Streptomyces mashuensis</name>
    <dbReference type="NCBI Taxonomy" id="33904"/>
    <lineage>
        <taxon>Bacteria</taxon>
        <taxon>Bacillati</taxon>
        <taxon>Actinomycetota</taxon>
        <taxon>Actinomycetes</taxon>
        <taxon>Kitasatosporales</taxon>
        <taxon>Streptomycetaceae</taxon>
        <taxon>Streptomyces</taxon>
    </lineage>
</organism>
<feature type="transmembrane region" description="Helical" evidence="1">
    <location>
        <begin position="194"/>
        <end position="213"/>
    </location>
</feature>
<feature type="transmembrane region" description="Helical" evidence="1">
    <location>
        <begin position="414"/>
        <end position="436"/>
    </location>
</feature>
<name>A0A919EDA0_9ACTN</name>
<reference evidence="2" key="2">
    <citation type="submission" date="2020-09" db="EMBL/GenBank/DDBJ databases">
        <authorList>
            <person name="Sun Q."/>
            <person name="Ohkuma M."/>
        </authorList>
    </citation>
    <scope>NUCLEOTIDE SEQUENCE</scope>
    <source>
        <strain evidence="2">JCM 4059</strain>
    </source>
</reference>
<feature type="transmembrane region" description="Helical" evidence="1">
    <location>
        <begin position="448"/>
        <end position="467"/>
    </location>
</feature>
<keyword evidence="1" id="KW-0812">Transmembrane</keyword>
<comment type="caution">
    <text evidence="2">The sequence shown here is derived from an EMBL/GenBank/DDBJ whole genome shotgun (WGS) entry which is preliminary data.</text>
</comment>
<protein>
    <submittedName>
        <fullName evidence="2">Transporter</fullName>
    </submittedName>
</protein>
<dbReference type="AlphaFoldDB" id="A0A919EDA0"/>
<dbReference type="Proteomes" id="UP000638313">
    <property type="component" value="Unassembled WGS sequence"/>
</dbReference>
<keyword evidence="3" id="KW-1185">Reference proteome</keyword>
<keyword evidence="1" id="KW-0472">Membrane</keyword>
<feature type="transmembrane region" description="Helical" evidence="1">
    <location>
        <begin position="121"/>
        <end position="148"/>
    </location>
</feature>